<name>B4VX89_9CYAN</name>
<sequence>MGKAGTVLKQVLEAYGISQNKLAVAMGIGRSSINRWVNENRDPGGDAILEIRKGLNTINPVAAEEFIGLYLDESFASGTIETMRKAGKSLRQVLEAYNISQNKLAIAMGIGRSTIHHWVNESRDPGGDAILEIRKGLNKINPAAAEEFIRVYLDESDEGELVDQE</sequence>
<dbReference type="PANTHER" id="PTHR40661">
    <property type="match status" value="1"/>
</dbReference>
<feature type="domain" description="HTH cro/C1-type" evidence="4">
    <location>
        <begin position="90"/>
        <end position="145"/>
    </location>
</feature>
<dbReference type="Pfam" id="PF01381">
    <property type="entry name" value="HTH_3"/>
    <property type="match status" value="2"/>
</dbReference>
<dbReference type="Gene3D" id="1.10.260.40">
    <property type="entry name" value="lambda repressor-like DNA-binding domains"/>
    <property type="match status" value="2"/>
</dbReference>
<dbReference type="GO" id="GO:0003677">
    <property type="term" value="F:DNA binding"/>
    <property type="evidence" value="ECO:0007669"/>
    <property type="project" value="UniProtKB-KW"/>
</dbReference>
<reference evidence="5 6" key="1">
    <citation type="submission" date="2008-07" db="EMBL/GenBank/DDBJ databases">
        <authorList>
            <person name="Tandeau de Marsac N."/>
            <person name="Ferriera S."/>
            <person name="Johnson J."/>
            <person name="Kravitz S."/>
            <person name="Beeson K."/>
            <person name="Sutton G."/>
            <person name="Rogers Y.-H."/>
            <person name="Friedman R."/>
            <person name="Frazier M."/>
            <person name="Venter J.C."/>
        </authorList>
    </citation>
    <scope>NUCLEOTIDE SEQUENCE [LARGE SCALE GENOMIC DNA]</scope>
    <source>
        <strain evidence="5 6">PCC 7420</strain>
    </source>
</reference>
<keyword evidence="1" id="KW-0805">Transcription regulation</keyword>
<evidence type="ECO:0000256" key="2">
    <source>
        <dbReference type="ARBA" id="ARBA00023125"/>
    </source>
</evidence>
<evidence type="ECO:0000313" key="5">
    <source>
        <dbReference type="EMBL" id="EDX73431.1"/>
    </source>
</evidence>
<dbReference type="Proteomes" id="UP000003835">
    <property type="component" value="Unassembled WGS sequence"/>
</dbReference>
<evidence type="ECO:0000313" key="6">
    <source>
        <dbReference type="Proteomes" id="UP000003835"/>
    </source>
</evidence>
<dbReference type="InterPro" id="IPR010982">
    <property type="entry name" value="Lambda_DNA-bd_dom_sf"/>
</dbReference>
<dbReference type="EMBL" id="DS989857">
    <property type="protein sequence ID" value="EDX73431.1"/>
    <property type="molecule type" value="Genomic_DNA"/>
</dbReference>
<organism evidence="5 6">
    <name type="scientific">Coleofasciculus chthonoplastes PCC 7420</name>
    <dbReference type="NCBI Taxonomy" id="118168"/>
    <lineage>
        <taxon>Bacteria</taxon>
        <taxon>Bacillati</taxon>
        <taxon>Cyanobacteriota</taxon>
        <taxon>Cyanophyceae</taxon>
        <taxon>Coleofasciculales</taxon>
        <taxon>Coleofasciculaceae</taxon>
        <taxon>Coleofasciculus</taxon>
    </lineage>
</organism>
<keyword evidence="3" id="KW-0804">Transcription</keyword>
<keyword evidence="2" id="KW-0238">DNA-binding</keyword>
<evidence type="ECO:0000256" key="1">
    <source>
        <dbReference type="ARBA" id="ARBA00023015"/>
    </source>
</evidence>
<proteinExistence type="predicted"/>
<dbReference type="eggNOG" id="COG3093">
    <property type="taxonomic scope" value="Bacteria"/>
</dbReference>
<dbReference type="PANTHER" id="PTHR40661:SF3">
    <property type="entry name" value="FELS-1 PROPHAGE TRANSCRIPTIONAL REGULATOR"/>
    <property type="match status" value="1"/>
</dbReference>
<accession>B4VX89</accession>
<feature type="domain" description="HTH cro/C1-type" evidence="4">
    <location>
        <begin position="8"/>
        <end position="61"/>
    </location>
</feature>
<dbReference type="CDD" id="cd00093">
    <property type="entry name" value="HTH_XRE"/>
    <property type="match status" value="2"/>
</dbReference>
<keyword evidence="6" id="KW-1185">Reference proteome</keyword>
<dbReference type="HOGENOM" id="CLU_1608042_0_0_3"/>
<evidence type="ECO:0000259" key="4">
    <source>
        <dbReference type="PROSITE" id="PS50943"/>
    </source>
</evidence>
<dbReference type="SMART" id="SM00530">
    <property type="entry name" value="HTH_XRE"/>
    <property type="match status" value="2"/>
</dbReference>
<dbReference type="AlphaFoldDB" id="B4VX89"/>
<evidence type="ECO:0000256" key="3">
    <source>
        <dbReference type="ARBA" id="ARBA00023163"/>
    </source>
</evidence>
<protein>
    <submittedName>
        <fullName evidence="5">Helix-turn-helix domain protein</fullName>
    </submittedName>
</protein>
<dbReference type="InterPro" id="IPR001387">
    <property type="entry name" value="Cro/C1-type_HTH"/>
</dbReference>
<dbReference type="SUPFAM" id="SSF47413">
    <property type="entry name" value="lambda repressor-like DNA-binding domains"/>
    <property type="match status" value="2"/>
</dbReference>
<dbReference type="PROSITE" id="PS50943">
    <property type="entry name" value="HTH_CROC1"/>
    <property type="match status" value="2"/>
</dbReference>
<dbReference type="STRING" id="118168.MC7420_3605"/>
<gene>
    <name evidence="5" type="ORF">MC7420_3605</name>
</gene>